<organism evidence="1 2">
    <name type="scientific">Dillenia turbinata</name>
    <dbReference type="NCBI Taxonomy" id="194707"/>
    <lineage>
        <taxon>Eukaryota</taxon>
        <taxon>Viridiplantae</taxon>
        <taxon>Streptophyta</taxon>
        <taxon>Embryophyta</taxon>
        <taxon>Tracheophyta</taxon>
        <taxon>Spermatophyta</taxon>
        <taxon>Magnoliopsida</taxon>
        <taxon>eudicotyledons</taxon>
        <taxon>Gunneridae</taxon>
        <taxon>Pentapetalae</taxon>
        <taxon>Dilleniales</taxon>
        <taxon>Dilleniaceae</taxon>
        <taxon>Dillenia</taxon>
    </lineage>
</organism>
<dbReference type="PANTHER" id="PTHR36619:SF2">
    <property type="entry name" value="OS04G0208900 PROTEIN"/>
    <property type="match status" value="1"/>
</dbReference>
<reference evidence="1 2" key="1">
    <citation type="submission" date="2023-12" db="EMBL/GenBank/DDBJ databases">
        <title>A high-quality genome assembly for Dillenia turbinata (Dilleniales).</title>
        <authorList>
            <person name="Chanderbali A."/>
        </authorList>
    </citation>
    <scope>NUCLEOTIDE SEQUENCE [LARGE SCALE GENOMIC DNA]</scope>
    <source>
        <strain evidence="1">LSX21</strain>
        <tissue evidence="1">Leaf</tissue>
    </source>
</reference>
<gene>
    <name evidence="1" type="ORF">RJ641_008455</name>
</gene>
<accession>A0AAN8VAY0</accession>
<comment type="caution">
    <text evidence="1">The sequence shown here is derived from an EMBL/GenBank/DDBJ whole genome shotgun (WGS) entry which is preliminary data.</text>
</comment>
<dbReference type="PANTHER" id="PTHR36619">
    <property type="entry name" value="OS04G0208900 PROTEIN"/>
    <property type="match status" value="1"/>
</dbReference>
<name>A0AAN8VAY0_9MAGN</name>
<evidence type="ECO:0000313" key="2">
    <source>
        <dbReference type="Proteomes" id="UP001370490"/>
    </source>
</evidence>
<protein>
    <submittedName>
        <fullName evidence="1">Uncharacterized protein</fullName>
    </submittedName>
</protein>
<keyword evidence="2" id="KW-1185">Reference proteome</keyword>
<dbReference type="Proteomes" id="UP001370490">
    <property type="component" value="Unassembled WGS sequence"/>
</dbReference>
<sequence>MAARNLSSKTKVPVTVKPHVSTSKDYEALRPQQSHKRQFFRGREVKNCMPKGFWHSSAPSRYLVVLLAGMAENIEVGLQVDSEGTACTSDKAGVLKNLSPPFYTGISI</sequence>
<proteinExistence type="predicted"/>
<evidence type="ECO:0000313" key="1">
    <source>
        <dbReference type="EMBL" id="KAK6926736.1"/>
    </source>
</evidence>
<dbReference type="AlphaFoldDB" id="A0AAN8VAY0"/>
<dbReference type="EMBL" id="JBAMMX010000015">
    <property type="protein sequence ID" value="KAK6926736.1"/>
    <property type="molecule type" value="Genomic_DNA"/>
</dbReference>